<protein>
    <submittedName>
        <fullName evidence="1">Uncharacterized protein</fullName>
    </submittedName>
</protein>
<evidence type="ECO:0000313" key="2">
    <source>
        <dbReference type="Proteomes" id="UP000297716"/>
    </source>
</evidence>
<proteinExistence type="predicted"/>
<sequence>MGRVKSRAKHVVTWTKSFRDKMISCIWNSEGNGKPNAQANNEGPVSTSSQGLINANMEASYIRLAEEFNMLKIEHERLQTEISTLPSDKPTVRPYRTNFTRSDAQRGFEEFVTGVINWVDKWTDDFIVEKDFLRRFLEFFNNGPEIATRFRQFIHSNQDLLSAVGYPDTDQDILSACIVRFVWQRVFGEVSCSISSGTAESLKKIEHTMSLCTAPKINVPAIHAWRAQAYHAIFSDSEYSNTRQAGIDALTAELAQILGFIPESPKMSEFVQSIASEIIEPSLRLDENFRRAHEWYFIEKSDWTKPGALMGEGLSNGELRELLKNLDCTNTAKNRDIFQEEKLNPRPTPEELQKQLYFICSINPALKVRGFRKGSDQESTTIVKESVLVAWDPDRLQGGDPRTLKSETWLAKVCTI</sequence>
<organism evidence="1 2">
    <name type="scientific">Xylaria hypoxylon</name>
    <dbReference type="NCBI Taxonomy" id="37992"/>
    <lineage>
        <taxon>Eukaryota</taxon>
        <taxon>Fungi</taxon>
        <taxon>Dikarya</taxon>
        <taxon>Ascomycota</taxon>
        <taxon>Pezizomycotina</taxon>
        <taxon>Sordariomycetes</taxon>
        <taxon>Xylariomycetidae</taxon>
        <taxon>Xylariales</taxon>
        <taxon>Xylariaceae</taxon>
        <taxon>Xylaria</taxon>
    </lineage>
</organism>
<reference evidence="1 2" key="1">
    <citation type="submission" date="2019-03" db="EMBL/GenBank/DDBJ databases">
        <title>Draft genome sequence of Xylaria hypoxylon DSM 108379, a ubiquitous saprotrophic-parasitic fungi on hardwood.</title>
        <authorList>
            <person name="Buettner E."/>
            <person name="Leonhardt S."/>
            <person name="Gebauer A.M."/>
            <person name="Liers C."/>
            <person name="Hofrichter M."/>
            <person name="Kellner H."/>
        </authorList>
    </citation>
    <scope>NUCLEOTIDE SEQUENCE [LARGE SCALE GENOMIC DNA]</scope>
    <source>
        <strain evidence="1 2">DSM 108379</strain>
    </source>
</reference>
<dbReference type="EMBL" id="SKBN01000104">
    <property type="protein sequence ID" value="TGJ83112.1"/>
    <property type="molecule type" value="Genomic_DNA"/>
</dbReference>
<name>A0A4Z0Z3B3_9PEZI</name>
<accession>A0A4Z0Z3B3</accession>
<dbReference type="OrthoDB" id="4755094at2759"/>
<gene>
    <name evidence="1" type="ORF">E0Z10_g5647</name>
</gene>
<dbReference type="Proteomes" id="UP000297716">
    <property type="component" value="Unassembled WGS sequence"/>
</dbReference>
<dbReference type="AlphaFoldDB" id="A0A4Z0Z3B3"/>
<evidence type="ECO:0000313" key="1">
    <source>
        <dbReference type="EMBL" id="TGJ83112.1"/>
    </source>
</evidence>
<comment type="caution">
    <text evidence="1">The sequence shown here is derived from an EMBL/GenBank/DDBJ whole genome shotgun (WGS) entry which is preliminary data.</text>
</comment>
<keyword evidence="2" id="KW-1185">Reference proteome</keyword>